<dbReference type="InterPro" id="IPR025646">
    <property type="entry name" value="DUF4350"/>
</dbReference>
<accession>A0ABQ1NYY8</accession>
<sequence>MSRPAPTPGPARASRSEGAPADGGSTAGTAADAPTTDATPAGRGSTATGDGGSWRATAGRRLRAWRFWLVVAVIAVVAVAVTVALRGVGADRGSLSPDNPAPGGARAAAQILRGQGVTVDRADDLPQALDRAAGAGPAGTLLLDDRSGILSAEQLTRLADRTRDAGTRVVLLQPGLRVLTAFADDVTLGGVVSDASTDRALSADCAVPAVRAAREVDRTGRLYRGPVTCLRNTGGDTTGQAAGVYVESARGRVVVLGGTDTLSNDRLAARGNAALMLHTLGARPTLTWYQPGVRDLQASDRGRTLADVTPPWVTPLAVWLLVVAVLAMLWRGRRDGPLVTEPLPVVVQAAETTRGRARLYQDADAAEHAAATLRAATLVRLGERLRLGHAPTADAIVAATAAATGRAVPDVAHLLTGPLPTRTADLLSFTTALTDLEKEAFPR</sequence>
<evidence type="ECO:0000259" key="3">
    <source>
        <dbReference type="Pfam" id="PF14258"/>
    </source>
</evidence>
<evidence type="ECO:0000256" key="1">
    <source>
        <dbReference type="SAM" id="MobiDB-lite"/>
    </source>
</evidence>
<feature type="domain" description="DUF4350" evidence="3">
    <location>
        <begin position="97"/>
        <end position="279"/>
    </location>
</feature>
<keyword evidence="2" id="KW-1133">Transmembrane helix</keyword>
<dbReference type="EMBL" id="BMJI01000005">
    <property type="protein sequence ID" value="GGC87607.1"/>
    <property type="molecule type" value="Genomic_DNA"/>
</dbReference>
<comment type="caution">
    <text evidence="4">The sequence shown here is derived from an EMBL/GenBank/DDBJ whole genome shotgun (WGS) entry which is preliminary data.</text>
</comment>
<name>A0ABQ1NYY8_9MICC</name>
<feature type="region of interest" description="Disordered" evidence="1">
    <location>
        <begin position="1"/>
        <end position="54"/>
    </location>
</feature>
<keyword evidence="5" id="KW-1185">Reference proteome</keyword>
<keyword evidence="2" id="KW-0812">Transmembrane</keyword>
<evidence type="ECO:0000313" key="4">
    <source>
        <dbReference type="EMBL" id="GGC87607.1"/>
    </source>
</evidence>
<evidence type="ECO:0000313" key="5">
    <source>
        <dbReference type="Proteomes" id="UP000597761"/>
    </source>
</evidence>
<evidence type="ECO:0000256" key="2">
    <source>
        <dbReference type="SAM" id="Phobius"/>
    </source>
</evidence>
<dbReference type="RefSeq" id="WP_188667534.1">
    <property type="nucleotide sequence ID" value="NZ_BMJI01000005.1"/>
</dbReference>
<feature type="transmembrane region" description="Helical" evidence="2">
    <location>
        <begin position="65"/>
        <end position="85"/>
    </location>
</feature>
<gene>
    <name evidence="4" type="ORF">GCM10011512_13200</name>
</gene>
<feature type="compositionally biased region" description="Low complexity" evidence="1">
    <location>
        <begin position="18"/>
        <end position="42"/>
    </location>
</feature>
<keyword evidence="2" id="KW-0472">Membrane</keyword>
<dbReference type="Proteomes" id="UP000597761">
    <property type="component" value="Unassembled WGS sequence"/>
</dbReference>
<protein>
    <recommendedName>
        <fullName evidence="3">DUF4350 domain-containing protein</fullName>
    </recommendedName>
</protein>
<proteinExistence type="predicted"/>
<reference evidence="5" key="1">
    <citation type="journal article" date="2019" name="Int. J. Syst. Evol. Microbiol.">
        <title>The Global Catalogue of Microorganisms (GCM) 10K type strain sequencing project: providing services to taxonomists for standard genome sequencing and annotation.</title>
        <authorList>
            <consortium name="The Broad Institute Genomics Platform"/>
            <consortium name="The Broad Institute Genome Sequencing Center for Infectious Disease"/>
            <person name="Wu L."/>
            <person name="Ma J."/>
        </authorList>
    </citation>
    <scope>NUCLEOTIDE SEQUENCE [LARGE SCALE GENOMIC DNA]</scope>
    <source>
        <strain evidence="5">CGMCC 1.15480</strain>
    </source>
</reference>
<organism evidence="4 5">
    <name type="scientific">Tersicoccus solisilvae</name>
    <dbReference type="NCBI Taxonomy" id="1882339"/>
    <lineage>
        <taxon>Bacteria</taxon>
        <taxon>Bacillati</taxon>
        <taxon>Actinomycetota</taxon>
        <taxon>Actinomycetes</taxon>
        <taxon>Micrococcales</taxon>
        <taxon>Micrococcaceae</taxon>
        <taxon>Tersicoccus</taxon>
    </lineage>
</organism>
<dbReference type="Pfam" id="PF14258">
    <property type="entry name" value="DUF4350"/>
    <property type="match status" value="1"/>
</dbReference>
<feature type="transmembrane region" description="Helical" evidence="2">
    <location>
        <begin position="312"/>
        <end position="330"/>
    </location>
</feature>